<proteinExistence type="predicted"/>
<dbReference type="Proteomes" id="UP000664534">
    <property type="component" value="Unassembled WGS sequence"/>
</dbReference>
<keyword evidence="3" id="KW-1185">Reference proteome</keyword>
<evidence type="ECO:0000259" key="1">
    <source>
        <dbReference type="Pfam" id="PF01636"/>
    </source>
</evidence>
<evidence type="ECO:0000313" key="3">
    <source>
        <dbReference type="Proteomes" id="UP000664534"/>
    </source>
</evidence>
<evidence type="ECO:0000313" key="2">
    <source>
        <dbReference type="EMBL" id="CAF9935994.1"/>
    </source>
</evidence>
<feature type="domain" description="Aminoglycoside phosphotransferase" evidence="1">
    <location>
        <begin position="36"/>
        <end position="213"/>
    </location>
</feature>
<sequence length="260" mass="30143">MEPKRWIVGSAGNYRGVYITESNVLVKYGPHVFPSREAATMQYVRQKCPGIPVPVVHDTWTADDDIGYISMASMPGKDLEKVWPGMDSFEKETVMKDYKAVLQQLRSLDPLTVMLIQIGAIDGGPAVDHRPSDRRSGGPLIHPESREYHSNFYIETLKASMKDNHKWHFTHGDMGPHNILVENGRISAVLDWELAGWYPEYWEYVKMIQYLPFECWDFRSYARRLWDVGEKEVFYDIEYMIDQTLDSQVGHGERIIKQPR</sequence>
<dbReference type="PANTHER" id="PTHR21310:SF58">
    <property type="entry name" value="AMINOGLYCOSIDE PHOSPHOTRANSFERASE DOMAIN-CONTAINING PROTEIN"/>
    <property type="match status" value="1"/>
</dbReference>
<dbReference type="Gene3D" id="3.90.1200.10">
    <property type="match status" value="1"/>
</dbReference>
<dbReference type="InterPro" id="IPR011009">
    <property type="entry name" value="Kinase-like_dom_sf"/>
</dbReference>
<accession>A0A8H3IZT2</accession>
<dbReference type="InterPro" id="IPR051678">
    <property type="entry name" value="AGP_Transferase"/>
</dbReference>
<organism evidence="2 3">
    <name type="scientific">Imshaugia aleurites</name>
    <dbReference type="NCBI Taxonomy" id="172621"/>
    <lineage>
        <taxon>Eukaryota</taxon>
        <taxon>Fungi</taxon>
        <taxon>Dikarya</taxon>
        <taxon>Ascomycota</taxon>
        <taxon>Pezizomycotina</taxon>
        <taxon>Lecanoromycetes</taxon>
        <taxon>OSLEUM clade</taxon>
        <taxon>Lecanoromycetidae</taxon>
        <taxon>Lecanorales</taxon>
        <taxon>Lecanorineae</taxon>
        <taxon>Parmeliaceae</taxon>
        <taxon>Imshaugia</taxon>
    </lineage>
</organism>
<protein>
    <recommendedName>
        <fullName evidence="1">Aminoglycoside phosphotransferase domain-containing protein</fullName>
    </recommendedName>
</protein>
<gene>
    <name evidence="2" type="ORF">IMSHALPRED_010423</name>
</gene>
<dbReference type="EMBL" id="CAJPDT010000087">
    <property type="protein sequence ID" value="CAF9935994.1"/>
    <property type="molecule type" value="Genomic_DNA"/>
</dbReference>
<dbReference type="InterPro" id="IPR002575">
    <property type="entry name" value="Aminoglycoside_PTrfase"/>
</dbReference>
<reference evidence="2" key="1">
    <citation type="submission" date="2021-03" db="EMBL/GenBank/DDBJ databases">
        <authorList>
            <person name="Tagirdzhanova G."/>
        </authorList>
    </citation>
    <scope>NUCLEOTIDE SEQUENCE</scope>
</reference>
<comment type="caution">
    <text evidence="2">The sequence shown here is derived from an EMBL/GenBank/DDBJ whole genome shotgun (WGS) entry which is preliminary data.</text>
</comment>
<dbReference type="SUPFAM" id="SSF56112">
    <property type="entry name" value="Protein kinase-like (PK-like)"/>
    <property type="match status" value="1"/>
</dbReference>
<name>A0A8H3IZT2_9LECA</name>
<dbReference type="Pfam" id="PF01636">
    <property type="entry name" value="APH"/>
    <property type="match status" value="1"/>
</dbReference>
<dbReference type="CDD" id="cd05120">
    <property type="entry name" value="APH_ChoK_like"/>
    <property type="match status" value="1"/>
</dbReference>
<dbReference type="PANTHER" id="PTHR21310">
    <property type="entry name" value="AMINOGLYCOSIDE PHOSPHOTRANSFERASE-RELATED-RELATED"/>
    <property type="match status" value="1"/>
</dbReference>
<dbReference type="AlphaFoldDB" id="A0A8H3IZT2"/>
<dbReference type="OrthoDB" id="2906425at2759"/>